<dbReference type="Gene3D" id="3.40.50.720">
    <property type="entry name" value="NAD(P)-binding Rossmann-like Domain"/>
    <property type="match status" value="1"/>
</dbReference>
<dbReference type="GO" id="GO:0046872">
    <property type="term" value="F:metal ion binding"/>
    <property type="evidence" value="ECO:0007669"/>
    <property type="project" value="InterPro"/>
</dbReference>
<comment type="similarity">
    <text evidence="4">In the N-terminal section; belongs to the acetate CoA ligase alpha subunit family.</text>
</comment>
<dbReference type="GO" id="GO:0016747">
    <property type="term" value="F:acyltransferase activity, transferring groups other than amino-acyl groups"/>
    <property type="evidence" value="ECO:0007669"/>
    <property type="project" value="InterPro"/>
</dbReference>
<organism evidence="8 9">
    <name type="scientific">Sediminihaliea albiluteola</name>
    <dbReference type="NCBI Taxonomy" id="2758564"/>
    <lineage>
        <taxon>Bacteria</taxon>
        <taxon>Pseudomonadati</taxon>
        <taxon>Pseudomonadota</taxon>
        <taxon>Gammaproteobacteria</taxon>
        <taxon>Cellvibrionales</taxon>
        <taxon>Halieaceae</taxon>
        <taxon>Sediminihaliea</taxon>
    </lineage>
</organism>
<dbReference type="InterPro" id="IPR032875">
    <property type="entry name" value="Succ_CoA_lig_flav_dom"/>
</dbReference>
<evidence type="ECO:0000256" key="1">
    <source>
        <dbReference type="ARBA" id="ARBA00022598"/>
    </source>
</evidence>
<dbReference type="SUPFAM" id="SSF56059">
    <property type="entry name" value="Glutathione synthetase ATP-binding domain-like"/>
    <property type="match status" value="1"/>
</dbReference>
<dbReference type="PANTHER" id="PTHR43334">
    <property type="entry name" value="ACETATE--COA LIGASE [ADP-FORMING]"/>
    <property type="match status" value="1"/>
</dbReference>
<dbReference type="SUPFAM" id="SSF52210">
    <property type="entry name" value="Succinyl-CoA synthetase domains"/>
    <property type="match status" value="2"/>
</dbReference>
<evidence type="ECO:0000313" key="8">
    <source>
        <dbReference type="EMBL" id="MBA6414327.1"/>
    </source>
</evidence>
<dbReference type="FunFam" id="3.30.1490.20:FF:000020">
    <property type="entry name" value="Protein lysine acetyltransferase"/>
    <property type="match status" value="1"/>
</dbReference>
<keyword evidence="8" id="KW-0808">Transferase</keyword>
<dbReference type="InterPro" id="IPR036291">
    <property type="entry name" value="NAD(P)-bd_dom_sf"/>
</dbReference>
<gene>
    <name evidence="8" type="ORF">H2508_14520</name>
</gene>
<dbReference type="PROSITE" id="PS51186">
    <property type="entry name" value="GNAT"/>
    <property type="match status" value="1"/>
</dbReference>
<dbReference type="Gene3D" id="3.30.1490.20">
    <property type="entry name" value="ATP-grasp fold, A domain"/>
    <property type="match status" value="1"/>
</dbReference>
<evidence type="ECO:0000256" key="5">
    <source>
        <dbReference type="PROSITE-ProRule" id="PRU00409"/>
    </source>
</evidence>
<dbReference type="Gene3D" id="3.30.470.20">
    <property type="entry name" value="ATP-grasp fold, B domain"/>
    <property type="match status" value="1"/>
</dbReference>
<evidence type="ECO:0000256" key="4">
    <source>
        <dbReference type="ARBA" id="ARBA00060888"/>
    </source>
</evidence>
<dbReference type="Pfam" id="PF00583">
    <property type="entry name" value="Acetyltransf_1"/>
    <property type="match status" value="1"/>
</dbReference>
<keyword evidence="2 5" id="KW-0547">Nucleotide-binding</keyword>
<dbReference type="InterPro" id="IPR013815">
    <property type="entry name" value="ATP_grasp_subdomain_1"/>
</dbReference>
<dbReference type="GO" id="GO:0043758">
    <property type="term" value="F:acetate-CoA ligase (ADP-forming) activity"/>
    <property type="evidence" value="ECO:0007669"/>
    <property type="project" value="InterPro"/>
</dbReference>
<sequence length="898" mass="97060">MRKHNLQRIFEPRSVAVIGASDRSNSVGYHALHNLLEAGFSGSIFPVNRNHKELLGQRCYASIADISSPIDLVVMAIPAASIPEVMQRCVEAQVGGVLVISAGFGEVGPLGKQLQDEIVALARQAGIPLVGPNCLGIIRPKVGLNASFARSAVRDGRVALVSQSGAFCTALLDAAYSGGRGFSAVASLGATADVGFGEVLDYLSFDPQTQSILLYIEGVVDARAFLSGLRAAARLKPVIVIKPGRHAAGRRAAVTHTGGHAGSDEAFNAALDRAGVVRVNTVNQLLAAANSLSSGIRVRGSRLAIITNGGGPGVMAADHATEQDLPLAELQAETLAQLAKVLPQHWSPTNPIDLLGDADSKRYEQSLKIVLQDSEVDGALVLLSPQGMTDPSACAEGVIVAAQQSRKPVLACWMGLDQVAQGRQLLSKAGIPSFNSPEGGVDGFAYIAAHQRNQEKLMQAPPPLSERAQVDLAEARRVLQEVLDQQCTVLDSVQARAVLEAFRIPVSQCINCTSSEQVQDAAQRLGLPVVLKINSPDITYKSEVGGVRLNVHDMTSLPTLYHEMMAAVKARSPQAQIHGITVERMELRPHAREVMVAIERDPVFGPIIRIGTGGTSMDIYTDSKVALPPLNVFLCEDLIQRTQVERALQRHRHLPEADRAALVEVLKRVSEMACELPELERLVINPLLVDERGVIAVDAWIALSATPVSAAPYSHMAIHPYPQGLASTIFTKDSREFTLRPIRPEDALIEQRFVDNLSAESRYFRFMYGMGQISRAMVARFTQIDYDREMALVVVAADGKPEASMKAVARYVASPESGSCEFALAVADEMQRQGLGLQLMQRLIALAQQRGFSEMRGEVLAQNHKMLRLCRRLGFELKRDPLDGELIQLKRSLTLETS</sequence>
<dbReference type="InterPro" id="IPR003781">
    <property type="entry name" value="CoA-bd"/>
</dbReference>
<keyword evidence="9" id="KW-1185">Reference proteome</keyword>
<dbReference type="RefSeq" id="WP_182175337.1">
    <property type="nucleotide sequence ID" value="NZ_JACFXU010000018.1"/>
</dbReference>
<dbReference type="AlphaFoldDB" id="A0A7W2TYK8"/>
<accession>A0A7W2TYK8</accession>
<proteinExistence type="inferred from homology"/>
<comment type="caution">
    <text evidence="8">The sequence shown here is derived from an EMBL/GenBank/DDBJ whole genome shotgun (WGS) entry which is preliminary data.</text>
</comment>
<dbReference type="SUPFAM" id="SSF55729">
    <property type="entry name" value="Acyl-CoA N-acyltransferases (Nat)"/>
    <property type="match status" value="1"/>
</dbReference>
<evidence type="ECO:0000256" key="2">
    <source>
        <dbReference type="ARBA" id="ARBA00022741"/>
    </source>
</evidence>
<dbReference type="InterPro" id="IPR043938">
    <property type="entry name" value="Ligase_CoA_dom"/>
</dbReference>
<keyword evidence="1" id="KW-0436">Ligase</keyword>
<evidence type="ECO:0000256" key="3">
    <source>
        <dbReference type="ARBA" id="ARBA00022840"/>
    </source>
</evidence>
<evidence type="ECO:0000259" key="7">
    <source>
        <dbReference type="PROSITE" id="PS51186"/>
    </source>
</evidence>
<dbReference type="InterPro" id="IPR016181">
    <property type="entry name" value="Acyl_CoA_acyltransferase"/>
</dbReference>
<dbReference type="PANTHER" id="PTHR43334:SF1">
    <property type="entry name" value="3-HYDROXYPROPIONATE--COA LIGASE [ADP-FORMING]"/>
    <property type="match status" value="1"/>
</dbReference>
<dbReference type="SMART" id="SM00881">
    <property type="entry name" value="CoA_binding"/>
    <property type="match status" value="1"/>
</dbReference>
<dbReference type="SUPFAM" id="SSF51735">
    <property type="entry name" value="NAD(P)-binding Rossmann-fold domains"/>
    <property type="match status" value="1"/>
</dbReference>
<evidence type="ECO:0000313" key="9">
    <source>
        <dbReference type="Proteomes" id="UP000539350"/>
    </source>
</evidence>
<protein>
    <submittedName>
        <fullName evidence="8">GNAT family N-acetyltransferase</fullName>
    </submittedName>
</protein>
<reference evidence="8 9" key="1">
    <citation type="submission" date="2020-07" db="EMBL/GenBank/DDBJ databases">
        <title>Halieaceae bacterium, F7430, whole genome shotgun sequencing project.</title>
        <authorList>
            <person name="Jiang S."/>
            <person name="Liu Z.W."/>
            <person name="Du Z.J."/>
        </authorList>
    </citation>
    <scope>NUCLEOTIDE SEQUENCE [LARGE SCALE GENOMIC DNA]</scope>
    <source>
        <strain evidence="8 9">F7430</strain>
    </source>
</reference>
<feature type="domain" description="N-acetyltransferase" evidence="7">
    <location>
        <begin position="737"/>
        <end position="896"/>
    </location>
</feature>
<dbReference type="InterPro" id="IPR016102">
    <property type="entry name" value="Succinyl-CoA_synth-like"/>
</dbReference>
<dbReference type="InterPro" id="IPR051538">
    <property type="entry name" value="Acyl-CoA_Synth/Transferase"/>
</dbReference>
<dbReference type="Proteomes" id="UP000539350">
    <property type="component" value="Unassembled WGS sequence"/>
</dbReference>
<dbReference type="InterPro" id="IPR000182">
    <property type="entry name" value="GNAT_dom"/>
</dbReference>
<evidence type="ECO:0000259" key="6">
    <source>
        <dbReference type="PROSITE" id="PS50975"/>
    </source>
</evidence>
<feature type="domain" description="ATP-grasp" evidence="6">
    <location>
        <begin position="496"/>
        <end position="532"/>
    </location>
</feature>
<dbReference type="Gene3D" id="3.40.50.261">
    <property type="entry name" value="Succinyl-CoA synthetase domains"/>
    <property type="match status" value="2"/>
</dbReference>
<dbReference type="PROSITE" id="PS50975">
    <property type="entry name" value="ATP_GRASP"/>
    <property type="match status" value="1"/>
</dbReference>
<dbReference type="InterPro" id="IPR011761">
    <property type="entry name" value="ATP-grasp"/>
</dbReference>
<dbReference type="Pfam" id="PF13607">
    <property type="entry name" value="Succ_CoA_lig"/>
    <property type="match status" value="1"/>
</dbReference>
<keyword evidence="3 5" id="KW-0067">ATP-binding</keyword>
<dbReference type="Pfam" id="PF13549">
    <property type="entry name" value="ATP-grasp_5"/>
    <property type="match status" value="1"/>
</dbReference>
<dbReference type="CDD" id="cd04301">
    <property type="entry name" value="NAT_SF"/>
    <property type="match status" value="1"/>
</dbReference>
<dbReference type="Gene3D" id="3.40.630.30">
    <property type="match status" value="1"/>
</dbReference>
<dbReference type="GO" id="GO:0005524">
    <property type="term" value="F:ATP binding"/>
    <property type="evidence" value="ECO:0007669"/>
    <property type="project" value="UniProtKB-UniRule"/>
</dbReference>
<name>A0A7W2TYK8_9GAMM</name>
<dbReference type="EMBL" id="JACFXU010000018">
    <property type="protein sequence ID" value="MBA6414327.1"/>
    <property type="molecule type" value="Genomic_DNA"/>
</dbReference>
<dbReference type="Pfam" id="PF13380">
    <property type="entry name" value="CoA_binding_2"/>
    <property type="match status" value="1"/>
</dbReference>
<dbReference type="Pfam" id="PF19045">
    <property type="entry name" value="Ligase_CoA_2"/>
    <property type="match status" value="1"/>
</dbReference>